<sequence>MPYSELRKGRDSIPGQIYLVTTVTHQRIPWFLDFTHARGVIAQMCLLHGEGWVESLAWVLMPDHLHWLLTLQPGYELRGVVGRLKGRSARQINLSLGRSGRIWQQSFHDHALRREEDLVDVARYVVANPLRAGLVDRLGDYPHWDAKWL</sequence>
<dbReference type="InterPro" id="IPR052715">
    <property type="entry name" value="RAYT_transposase"/>
</dbReference>
<dbReference type="PANTHER" id="PTHR36966:SF1">
    <property type="entry name" value="REP-ASSOCIATED TYROSINE TRANSPOSASE"/>
    <property type="match status" value="1"/>
</dbReference>
<keyword evidence="3" id="KW-1185">Reference proteome</keyword>
<reference evidence="2 3" key="1">
    <citation type="journal article" date="2011" name="Stand. Genomic Sci.">
        <title>Complete genome sequence of 'Thioalkalivibrio sulfidophilus' HL-EbGr7.</title>
        <authorList>
            <person name="Muyzer G."/>
            <person name="Sorokin D.Y."/>
            <person name="Mavromatis K."/>
            <person name="Lapidus A."/>
            <person name="Clum A."/>
            <person name="Ivanova N."/>
            <person name="Pati A."/>
            <person name="d'Haeseleer P."/>
            <person name="Woyke T."/>
            <person name="Kyrpides N.C."/>
        </authorList>
    </citation>
    <scope>NUCLEOTIDE SEQUENCE [LARGE SCALE GENOMIC DNA]</scope>
    <source>
        <strain evidence="2 3">HL-EbGR7</strain>
    </source>
</reference>
<dbReference type="Proteomes" id="UP000002383">
    <property type="component" value="Chromosome"/>
</dbReference>
<dbReference type="OrthoDB" id="9791101at2"/>
<organism evidence="2 3">
    <name type="scientific">Thioalkalivibrio sulfidiphilus (strain HL-EbGR7)</name>
    <dbReference type="NCBI Taxonomy" id="396588"/>
    <lineage>
        <taxon>Bacteria</taxon>
        <taxon>Pseudomonadati</taxon>
        <taxon>Pseudomonadota</taxon>
        <taxon>Gammaproteobacteria</taxon>
        <taxon>Chromatiales</taxon>
        <taxon>Ectothiorhodospiraceae</taxon>
        <taxon>Thioalkalivibrio</taxon>
    </lineage>
</organism>
<dbReference type="SMART" id="SM01321">
    <property type="entry name" value="Y1_Tnp"/>
    <property type="match status" value="1"/>
</dbReference>
<evidence type="ECO:0000313" key="2">
    <source>
        <dbReference type="EMBL" id="ACL73851.1"/>
    </source>
</evidence>
<dbReference type="GO" id="GO:0004803">
    <property type="term" value="F:transposase activity"/>
    <property type="evidence" value="ECO:0007669"/>
    <property type="project" value="InterPro"/>
</dbReference>
<dbReference type="InterPro" id="IPR002686">
    <property type="entry name" value="Transposase_17"/>
</dbReference>
<dbReference type="STRING" id="396588.Tgr7_2777"/>
<accession>B8GNG0</accession>
<proteinExistence type="predicted"/>
<dbReference type="PANTHER" id="PTHR36966">
    <property type="entry name" value="REP-ASSOCIATED TYROSINE TRANSPOSASE"/>
    <property type="match status" value="1"/>
</dbReference>
<protein>
    <recommendedName>
        <fullName evidence="1">Transposase IS200-like domain-containing protein</fullName>
    </recommendedName>
</protein>
<dbReference type="Pfam" id="PF01797">
    <property type="entry name" value="Y1_Tnp"/>
    <property type="match status" value="1"/>
</dbReference>
<dbReference type="Gene3D" id="3.30.70.1290">
    <property type="entry name" value="Transposase IS200-like"/>
    <property type="match status" value="1"/>
</dbReference>
<dbReference type="eggNOG" id="COG1943">
    <property type="taxonomic scope" value="Bacteria"/>
</dbReference>
<dbReference type="EMBL" id="CP001339">
    <property type="protein sequence ID" value="ACL73851.1"/>
    <property type="molecule type" value="Genomic_DNA"/>
</dbReference>
<dbReference type="GO" id="GO:0043565">
    <property type="term" value="F:sequence-specific DNA binding"/>
    <property type="evidence" value="ECO:0007669"/>
    <property type="project" value="TreeGrafter"/>
</dbReference>
<name>B8GNG0_THISH</name>
<dbReference type="SUPFAM" id="SSF143422">
    <property type="entry name" value="Transposase IS200-like"/>
    <property type="match status" value="1"/>
</dbReference>
<dbReference type="KEGG" id="tgr:Tgr7_2777"/>
<gene>
    <name evidence="2" type="ordered locus">Tgr7_2777</name>
</gene>
<dbReference type="InterPro" id="IPR036515">
    <property type="entry name" value="Transposase_17_sf"/>
</dbReference>
<dbReference type="GO" id="GO:0006313">
    <property type="term" value="P:DNA transposition"/>
    <property type="evidence" value="ECO:0007669"/>
    <property type="project" value="InterPro"/>
</dbReference>
<evidence type="ECO:0000259" key="1">
    <source>
        <dbReference type="SMART" id="SM01321"/>
    </source>
</evidence>
<evidence type="ECO:0000313" key="3">
    <source>
        <dbReference type="Proteomes" id="UP000002383"/>
    </source>
</evidence>
<dbReference type="AlphaFoldDB" id="B8GNG0"/>
<dbReference type="RefSeq" id="WP_012639326.1">
    <property type="nucleotide sequence ID" value="NC_011901.1"/>
</dbReference>
<dbReference type="HOGENOM" id="CLU_068226_2_1_6"/>
<dbReference type="NCBIfam" id="NF047646">
    <property type="entry name" value="REP_Tyr_transpos"/>
    <property type="match status" value="1"/>
</dbReference>
<feature type="domain" description="Transposase IS200-like" evidence="1">
    <location>
        <begin position="13"/>
        <end position="128"/>
    </location>
</feature>